<evidence type="ECO:0000313" key="1">
    <source>
        <dbReference type="EMBL" id="CAB4144665.1"/>
    </source>
</evidence>
<proteinExistence type="predicted"/>
<reference evidence="1" key="1">
    <citation type="submission" date="2020-04" db="EMBL/GenBank/DDBJ databases">
        <authorList>
            <person name="Chiriac C."/>
            <person name="Salcher M."/>
            <person name="Ghai R."/>
            <person name="Kavagutti S V."/>
        </authorList>
    </citation>
    <scope>NUCLEOTIDE SEQUENCE</scope>
</reference>
<dbReference type="EMBL" id="LR796427">
    <property type="protein sequence ID" value="CAB4144665.1"/>
    <property type="molecule type" value="Genomic_DNA"/>
</dbReference>
<sequence>MNKVLRYKEDMAIHLAFKHGRVTRRMLMEAIPIHRSRAHGTLQGLVMKGFLVKEGVGRNTFYTLRKLG</sequence>
<dbReference type="InterPro" id="IPR036390">
    <property type="entry name" value="WH_DNA-bd_sf"/>
</dbReference>
<dbReference type="SUPFAM" id="SSF46785">
    <property type="entry name" value="Winged helix' DNA-binding domain"/>
    <property type="match status" value="1"/>
</dbReference>
<protein>
    <submittedName>
        <fullName evidence="1">Uncharacterized protein</fullName>
    </submittedName>
</protein>
<name>A0A6J5MC55_9CAUD</name>
<dbReference type="InterPro" id="IPR036388">
    <property type="entry name" value="WH-like_DNA-bd_sf"/>
</dbReference>
<gene>
    <name evidence="1" type="ORF">UFOVP455_57</name>
</gene>
<dbReference type="Gene3D" id="1.10.10.10">
    <property type="entry name" value="Winged helix-like DNA-binding domain superfamily/Winged helix DNA-binding domain"/>
    <property type="match status" value="1"/>
</dbReference>
<organism evidence="1">
    <name type="scientific">uncultured Caudovirales phage</name>
    <dbReference type="NCBI Taxonomy" id="2100421"/>
    <lineage>
        <taxon>Viruses</taxon>
        <taxon>Duplodnaviria</taxon>
        <taxon>Heunggongvirae</taxon>
        <taxon>Uroviricota</taxon>
        <taxon>Caudoviricetes</taxon>
        <taxon>Peduoviridae</taxon>
        <taxon>Maltschvirus</taxon>
        <taxon>Maltschvirus maltsch</taxon>
    </lineage>
</organism>
<accession>A0A6J5MC55</accession>